<name>D4AZS5_ARTBC</name>
<dbReference type="EMBL" id="ABSU01000021">
    <property type="protein sequence ID" value="EFE31545.1"/>
    <property type="molecule type" value="Genomic_DNA"/>
</dbReference>
<dbReference type="RefSeq" id="XP_003012185.1">
    <property type="nucleotide sequence ID" value="XM_003012139.1"/>
</dbReference>
<sequence length="126" mass="14387">MQRGSQEQERRADRWGQAMQATIRKSFNRGPSSAGDIKLAWSCLDGVGMEVKTEEKMMEIGEIMGKEREEERETGRESMRACVCVRKETSRSQNAGHHVQSTFWSHSKQTCLSLQYFCPPLCSMHA</sequence>
<reference evidence="3" key="1">
    <citation type="journal article" date="2011" name="Genome Biol.">
        <title>Comparative and functional genomics provide insights into the pathogenicity of dermatophytic fungi.</title>
        <authorList>
            <person name="Burmester A."/>
            <person name="Shelest E."/>
            <person name="Gloeckner G."/>
            <person name="Heddergott C."/>
            <person name="Schindler S."/>
            <person name="Staib P."/>
            <person name="Heidel A."/>
            <person name="Felder M."/>
            <person name="Petzold A."/>
            <person name="Szafranski K."/>
            <person name="Feuermann M."/>
            <person name="Pedruzzi I."/>
            <person name="Priebe S."/>
            <person name="Groth M."/>
            <person name="Winkler R."/>
            <person name="Li W."/>
            <person name="Kniemeyer O."/>
            <person name="Schroeckh V."/>
            <person name="Hertweck C."/>
            <person name="Hube B."/>
            <person name="White T.C."/>
            <person name="Platzer M."/>
            <person name="Guthke R."/>
            <person name="Heitman J."/>
            <person name="Woestemeyer J."/>
            <person name="Zipfel P.F."/>
            <person name="Monod M."/>
            <person name="Brakhage A.A."/>
        </authorList>
    </citation>
    <scope>NUCLEOTIDE SEQUENCE [LARGE SCALE GENOMIC DNA]</scope>
    <source>
        <strain evidence="3">ATCC MYA-4681 / CBS 112371</strain>
    </source>
</reference>
<evidence type="ECO:0000313" key="3">
    <source>
        <dbReference type="Proteomes" id="UP000008866"/>
    </source>
</evidence>
<evidence type="ECO:0000256" key="1">
    <source>
        <dbReference type="SAM" id="MobiDB-lite"/>
    </source>
</evidence>
<accession>D4AZS5</accession>
<dbReference type="KEGG" id="abe:ARB_01693"/>
<dbReference type="AlphaFoldDB" id="D4AZS5"/>
<protein>
    <submittedName>
        <fullName evidence="2">Uncharacterized protein</fullName>
    </submittedName>
</protein>
<dbReference type="GeneID" id="9519753"/>
<organism evidence="2 3">
    <name type="scientific">Arthroderma benhamiae (strain ATCC MYA-4681 / CBS 112371)</name>
    <name type="common">Trichophyton mentagrophytes</name>
    <dbReference type="NCBI Taxonomy" id="663331"/>
    <lineage>
        <taxon>Eukaryota</taxon>
        <taxon>Fungi</taxon>
        <taxon>Dikarya</taxon>
        <taxon>Ascomycota</taxon>
        <taxon>Pezizomycotina</taxon>
        <taxon>Eurotiomycetes</taxon>
        <taxon>Eurotiomycetidae</taxon>
        <taxon>Onygenales</taxon>
        <taxon>Arthrodermataceae</taxon>
        <taxon>Trichophyton</taxon>
    </lineage>
</organism>
<proteinExistence type="predicted"/>
<dbReference type="Proteomes" id="UP000008866">
    <property type="component" value="Unassembled WGS sequence"/>
</dbReference>
<comment type="caution">
    <text evidence="2">The sequence shown here is derived from an EMBL/GenBank/DDBJ whole genome shotgun (WGS) entry which is preliminary data.</text>
</comment>
<evidence type="ECO:0000313" key="2">
    <source>
        <dbReference type="EMBL" id="EFE31545.1"/>
    </source>
</evidence>
<dbReference type="HOGENOM" id="CLU_1981114_0_0_1"/>
<keyword evidence="3" id="KW-1185">Reference proteome</keyword>
<feature type="region of interest" description="Disordered" evidence="1">
    <location>
        <begin position="60"/>
        <end position="79"/>
    </location>
</feature>
<gene>
    <name evidence="2" type="ORF">ARB_01693</name>
</gene>